<dbReference type="InterPro" id="IPR001300">
    <property type="entry name" value="Peptidase_C2_calpain_cat"/>
</dbReference>
<dbReference type="GO" id="GO:0004198">
    <property type="term" value="F:calcium-dependent cysteine-type endopeptidase activity"/>
    <property type="evidence" value="ECO:0007669"/>
    <property type="project" value="InterPro"/>
</dbReference>
<name>A0A7J6R5J4_PEROL</name>
<dbReference type="Proteomes" id="UP000574390">
    <property type="component" value="Unassembled WGS sequence"/>
</dbReference>
<dbReference type="Pfam" id="PF00648">
    <property type="entry name" value="Peptidase_C2"/>
    <property type="match status" value="1"/>
</dbReference>
<dbReference type="InterPro" id="IPR038765">
    <property type="entry name" value="Papain-like_cys_pep_sf"/>
</dbReference>
<dbReference type="PANTHER" id="PTHR46143">
    <property type="entry name" value="CALPAIN-7"/>
    <property type="match status" value="1"/>
</dbReference>
<dbReference type="Gene3D" id="3.90.70.10">
    <property type="entry name" value="Cysteine proteinases"/>
    <property type="match status" value="1"/>
</dbReference>
<evidence type="ECO:0000313" key="9">
    <source>
        <dbReference type="Proteomes" id="UP000574390"/>
    </source>
</evidence>
<proteinExistence type="predicted"/>
<evidence type="ECO:0000256" key="3">
    <source>
        <dbReference type="ARBA" id="ARBA00022807"/>
    </source>
</evidence>
<dbReference type="AlphaFoldDB" id="A0A7J6R5J4"/>
<keyword evidence="8" id="KW-1185">Reference proteome</keyword>
<evidence type="ECO:0000259" key="5">
    <source>
        <dbReference type="PROSITE" id="PS50203"/>
    </source>
</evidence>
<feature type="non-terminal residue" evidence="6">
    <location>
        <position position="1"/>
    </location>
</feature>
<keyword evidence="2" id="KW-0378">Hydrolase</keyword>
<protein>
    <recommendedName>
        <fullName evidence="5">Calpain catalytic domain-containing protein</fullName>
    </recommendedName>
</protein>
<dbReference type="PROSITE" id="PS50203">
    <property type="entry name" value="CALPAIN_CAT"/>
    <property type="match status" value="1"/>
</dbReference>
<keyword evidence="3" id="KW-0788">Thiol protease</keyword>
<evidence type="ECO:0000256" key="4">
    <source>
        <dbReference type="PROSITE-ProRule" id="PRU00239"/>
    </source>
</evidence>
<keyword evidence="1" id="KW-0645">Protease</keyword>
<sequence>STTPPKSLCDPERVWEILHSGTKHGDCLLTVACGELSEEESNRTGLASRHTYAILEVGEFKGNRLLMLKNPWSSLRWRGRFSPEDEESWADEGLRQMLHYDQLTSVDYDRGLFWIDFESLVR</sequence>
<dbReference type="GO" id="GO:0006508">
    <property type="term" value="P:proteolysis"/>
    <property type="evidence" value="ECO:0007669"/>
    <property type="project" value="UniProtKB-KW"/>
</dbReference>
<evidence type="ECO:0000256" key="2">
    <source>
        <dbReference type="ARBA" id="ARBA00022801"/>
    </source>
</evidence>
<reference evidence="8 9" key="1">
    <citation type="submission" date="2020-04" db="EMBL/GenBank/DDBJ databases">
        <title>Perkinsus olseni comparative genomics.</title>
        <authorList>
            <person name="Bogema D.R."/>
        </authorList>
    </citation>
    <scope>NUCLEOTIDE SEQUENCE [LARGE SCALE GENOMIC DNA]</scope>
    <source>
        <strain evidence="7">ATCC PRA-205</strain>
        <strain evidence="6 8">ATCC PRA-207</strain>
    </source>
</reference>
<dbReference type="PANTHER" id="PTHR46143:SF1">
    <property type="entry name" value="CALPAIN-7"/>
    <property type="match status" value="1"/>
</dbReference>
<gene>
    <name evidence="7" type="ORF">FOZ62_015307</name>
    <name evidence="6" type="ORF">FOZ63_016775</name>
</gene>
<evidence type="ECO:0000313" key="7">
    <source>
        <dbReference type="EMBL" id="KAF4721640.1"/>
    </source>
</evidence>
<organism evidence="6 8">
    <name type="scientific">Perkinsus olseni</name>
    <name type="common">Perkinsus atlanticus</name>
    <dbReference type="NCBI Taxonomy" id="32597"/>
    <lineage>
        <taxon>Eukaryota</taxon>
        <taxon>Sar</taxon>
        <taxon>Alveolata</taxon>
        <taxon>Perkinsozoa</taxon>
        <taxon>Perkinsea</taxon>
        <taxon>Perkinsida</taxon>
        <taxon>Perkinsidae</taxon>
        <taxon>Perkinsus</taxon>
    </lineage>
</organism>
<evidence type="ECO:0000313" key="8">
    <source>
        <dbReference type="Proteomes" id="UP000553632"/>
    </source>
</evidence>
<feature type="non-terminal residue" evidence="6">
    <location>
        <position position="122"/>
    </location>
</feature>
<dbReference type="SUPFAM" id="SSF54001">
    <property type="entry name" value="Cysteine proteinases"/>
    <property type="match status" value="1"/>
</dbReference>
<evidence type="ECO:0000256" key="1">
    <source>
        <dbReference type="ARBA" id="ARBA00022670"/>
    </source>
</evidence>
<dbReference type="EMBL" id="JABANO010028211">
    <property type="protein sequence ID" value="KAF4715541.1"/>
    <property type="molecule type" value="Genomic_DNA"/>
</dbReference>
<accession>A0A7J6R5J4</accession>
<comment type="caution">
    <text evidence="6">The sequence shown here is derived from an EMBL/GenBank/DDBJ whole genome shotgun (WGS) entry which is preliminary data.</text>
</comment>
<dbReference type="Proteomes" id="UP000553632">
    <property type="component" value="Unassembled WGS sequence"/>
</dbReference>
<feature type="domain" description="Calpain catalytic" evidence="5">
    <location>
        <begin position="36"/>
        <end position="122"/>
    </location>
</feature>
<evidence type="ECO:0000313" key="6">
    <source>
        <dbReference type="EMBL" id="KAF4715541.1"/>
    </source>
</evidence>
<dbReference type="InterPro" id="IPR051297">
    <property type="entry name" value="PalB/RIM13"/>
</dbReference>
<comment type="caution">
    <text evidence="4">Lacks conserved residue(s) required for the propagation of feature annotation.</text>
</comment>
<dbReference type="EMBL" id="JABANM010021172">
    <property type="protein sequence ID" value="KAF4721640.1"/>
    <property type="molecule type" value="Genomic_DNA"/>
</dbReference>